<dbReference type="AlphaFoldDB" id="A0A094ISR4"/>
<gene>
    <name evidence="19" type="ORF">IDSA_09450</name>
</gene>
<keyword evidence="12" id="KW-0534">Nitrate assimilation</keyword>
<evidence type="ECO:0000256" key="8">
    <source>
        <dbReference type="ARBA" id="ARBA00022982"/>
    </source>
</evidence>
<evidence type="ECO:0000256" key="1">
    <source>
        <dbReference type="ARBA" id="ARBA00004651"/>
    </source>
</evidence>
<dbReference type="GO" id="GO:0019645">
    <property type="term" value="P:anaerobic electron transport chain"/>
    <property type="evidence" value="ECO:0007669"/>
    <property type="project" value="TreeGrafter"/>
</dbReference>
<protein>
    <recommendedName>
        <fullName evidence="2">nitrate reductase (quinone)</fullName>
        <ecNumber evidence="2">1.7.5.1</ecNumber>
    </recommendedName>
</protein>
<dbReference type="GO" id="GO:0160182">
    <property type="term" value="F:nitrate reductase (quinone) activity"/>
    <property type="evidence" value="ECO:0007669"/>
    <property type="project" value="UniProtKB-EC"/>
</dbReference>
<evidence type="ECO:0000256" key="15">
    <source>
        <dbReference type="ARBA" id="ARBA00063882"/>
    </source>
</evidence>
<dbReference type="Gene3D" id="1.20.950.20">
    <property type="entry name" value="Transmembrane di-heme cytochromes, Chain C"/>
    <property type="match status" value="1"/>
</dbReference>
<evidence type="ECO:0000256" key="7">
    <source>
        <dbReference type="ARBA" id="ARBA00022723"/>
    </source>
</evidence>
<dbReference type="Pfam" id="PF02665">
    <property type="entry name" value="Nitrate_red_gam"/>
    <property type="match status" value="1"/>
</dbReference>
<dbReference type="FunFam" id="1.20.950.20:FF:000001">
    <property type="entry name" value="Respiratory nitrate reductase subunit gamma"/>
    <property type="match status" value="1"/>
</dbReference>
<dbReference type="GO" id="GO:0009055">
    <property type="term" value="F:electron transfer activity"/>
    <property type="evidence" value="ECO:0007669"/>
    <property type="project" value="TreeGrafter"/>
</dbReference>
<evidence type="ECO:0000256" key="9">
    <source>
        <dbReference type="ARBA" id="ARBA00022989"/>
    </source>
</evidence>
<keyword evidence="9 17" id="KW-1133">Transmembrane helix</keyword>
<dbReference type="InterPro" id="IPR003816">
    <property type="entry name" value="Nitrate_red_gam"/>
</dbReference>
<keyword evidence="3" id="KW-0813">Transport</keyword>
<dbReference type="GO" id="GO:0020037">
    <property type="term" value="F:heme binding"/>
    <property type="evidence" value="ECO:0007669"/>
    <property type="project" value="TreeGrafter"/>
</dbReference>
<accession>A0A094ISR4</accession>
<feature type="binding site" description="axial binding residue" evidence="16">
    <location>
        <position position="207"/>
    </location>
    <ligand>
        <name>heme b</name>
        <dbReference type="ChEBI" id="CHEBI:60344"/>
        <label>1</label>
    </ligand>
    <ligandPart>
        <name>Fe</name>
        <dbReference type="ChEBI" id="CHEBI:18248"/>
    </ligandPart>
</feature>
<evidence type="ECO:0000256" key="11">
    <source>
        <dbReference type="ARBA" id="ARBA00023004"/>
    </source>
</evidence>
<evidence type="ECO:0000256" key="4">
    <source>
        <dbReference type="ARBA" id="ARBA00022475"/>
    </source>
</evidence>
<dbReference type="InterPro" id="IPR051936">
    <property type="entry name" value="Heme-iron_electron_transfer"/>
</dbReference>
<comment type="catalytic activity">
    <reaction evidence="14">
        <text>nitrate + a quinol = a quinone + nitrite + H2O</text>
        <dbReference type="Rhea" id="RHEA:56144"/>
        <dbReference type="ChEBI" id="CHEBI:15377"/>
        <dbReference type="ChEBI" id="CHEBI:16301"/>
        <dbReference type="ChEBI" id="CHEBI:17632"/>
        <dbReference type="ChEBI" id="CHEBI:24646"/>
        <dbReference type="ChEBI" id="CHEBI:132124"/>
        <dbReference type="EC" id="1.7.5.1"/>
    </reaction>
</comment>
<dbReference type="InterPro" id="IPR023234">
    <property type="entry name" value="NarG-like_domain"/>
</dbReference>
<evidence type="ECO:0000256" key="3">
    <source>
        <dbReference type="ARBA" id="ARBA00022448"/>
    </source>
</evidence>
<dbReference type="PANTHER" id="PTHR30598:SF3">
    <property type="entry name" value="RESPIRATORY NITRATE REDUCTASE 1 GAMMA CHAIN"/>
    <property type="match status" value="1"/>
</dbReference>
<feature type="transmembrane region" description="Helical" evidence="17">
    <location>
        <begin position="48"/>
        <end position="69"/>
    </location>
</feature>
<keyword evidence="8" id="KW-0249">Electron transport</keyword>
<keyword evidence="10" id="KW-0560">Oxidoreductase</keyword>
<keyword evidence="6 17" id="KW-0812">Transmembrane</keyword>
<dbReference type="GO" id="GO:0009325">
    <property type="term" value="C:nitrate reductase complex"/>
    <property type="evidence" value="ECO:0007669"/>
    <property type="project" value="InterPro"/>
</dbReference>
<feature type="binding site" description="axial binding residue" evidence="16">
    <location>
        <position position="56"/>
    </location>
    <ligand>
        <name>heme b</name>
        <dbReference type="ChEBI" id="CHEBI:60344"/>
        <label>1</label>
    </ligand>
    <ligandPart>
        <name>Fe</name>
        <dbReference type="ChEBI" id="CHEBI:18248"/>
    </ligandPart>
</feature>
<dbReference type="SUPFAM" id="SSF103501">
    <property type="entry name" value="Respiratory nitrate reductase 1 gamma chain"/>
    <property type="match status" value="1"/>
</dbReference>
<evidence type="ECO:0000256" key="16">
    <source>
        <dbReference type="PIRSR" id="PIRSR603816-1"/>
    </source>
</evidence>
<evidence type="ECO:0000256" key="10">
    <source>
        <dbReference type="ARBA" id="ARBA00023002"/>
    </source>
</evidence>
<dbReference type="EMBL" id="JPER01000004">
    <property type="protein sequence ID" value="KFZ30735.1"/>
    <property type="molecule type" value="Genomic_DNA"/>
</dbReference>
<feature type="binding site" description="axial binding residue" evidence="16">
    <location>
        <position position="189"/>
    </location>
    <ligand>
        <name>heme b</name>
        <dbReference type="ChEBI" id="CHEBI:60344"/>
        <label>1</label>
    </ligand>
    <ligandPart>
        <name>Fe</name>
        <dbReference type="ChEBI" id="CHEBI:18248"/>
    </ligandPart>
</feature>
<reference evidence="19 20" key="1">
    <citation type="submission" date="2014-06" db="EMBL/GenBank/DDBJ databases">
        <title>The draft genome sequence of Idiomarina salinarum ISL-52.</title>
        <authorList>
            <person name="Du J."/>
            <person name="Shao Z."/>
        </authorList>
    </citation>
    <scope>NUCLEOTIDE SEQUENCE [LARGE SCALE GENOMIC DNA]</scope>
    <source>
        <strain evidence="19 20">ISL-52</strain>
    </source>
</reference>
<dbReference type="PANTHER" id="PTHR30598">
    <property type="entry name" value="NITRATE REDUCTASE PRIVATE CHAPERONE, REDOX ENZYME MATURATION PROTEIN REMP FAMILY"/>
    <property type="match status" value="1"/>
</dbReference>
<evidence type="ECO:0000313" key="19">
    <source>
        <dbReference type="EMBL" id="KFZ30735.1"/>
    </source>
</evidence>
<evidence type="ECO:0000313" key="20">
    <source>
        <dbReference type="Proteomes" id="UP000054363"/>
    </source>
</evidence>
<dbReference type="EC" id="1.7.5.1" evidence="2"/>
<dbReference type="InterPro" id="IPR036197">
    <property type="entry name" value="NarG-like_sf"/>
</dbReference>
<feature type="transmembrane region" description="Helical" evidence="17">
    <location>
        <begin position="188"/>
        <end position="209"/>
    </location>
</feature>
<comment type="subcellular location">
    <subcellularLocation>
        <location evidence="1">Cell membrane</location>
        <topology evidence="1">Multi-pass membrane protein</topology>
    </subcellularLocation>
</comment>
<comment type="subunit">
    <text evidence="15">Dimer of heterotrimers each composed of an alpha, a beta and a gamma chain. Alpha and beta are catalytic chains; gamma chains are involved in binding the enzyme complex to the cytoplasmic membrane.</text>
</comment>
<name>A0A094ISR4_9GAMM</name>
<proteinExistence type="predicted"/>
<feature type="transmembrane region" description="Helical" evidence="17">
    <location>
        <begin position="6"/>
        <end position="28"/>
    </location>
</feature>
<keyword evidence="7" id="KW-0479">Metal-binding</keyword>
<dbReference type="OrthoDB" id="9788113at2"/>
<dbReference type="STRING" id="435908.IDSA_09450"/>
<evidence type="ECO:0000256" key="12">
    <source>
        <dbReference type="ARBA" id="ARBA00023063"/>
    </source>
</evidence>
<keyword evidence="20" id="KW-1185">Reference proteome</keyword>
<dbReference type="eggNOG" id="COG2181">
    <property type="taxonomic scope" value="Bacteria"/>
</dbReference>
<feature type="transmembrane region" description="Helical" evidence="17">
    <location>
        <begin position="89"/>
        <end position="109"/>
    </location>
</feature>
<keyword evidence="11 16" id="KW-0408">Iron</keyword>
<evidence type="ECO:0000256" key="2">
    <source>
        <dbReference type="ARBA" id="ARBA00012500"/>
    </source>
</evidence>
<evidence type="ECO:0000256" key="13">
    <source>
        <dbReference type="ARBA" id="ARBA00023136"/>
    </source>
</evidence>
<sequence>MNSLNMLAFGIYPYIALTVFFIGSWIRYDREQFTWKAASSQILEKKQLRRGSIAFHVGIIAIFFGHFFGLLMPSELWYALGISTQTKQLVAMGAGGFFGIICFYGLTILIRRRLFNPRIRATSNPMDIVILLLLYVQLILGLISIYVSMGHLDGAEMVKLMAWAQNTLLLNGGQAAAAMETVHWIFKLHVFLGMTLFLVFPFTRLVHMFSVPMQYLTRKHQIVRKRFAR</sequence>
<evidence type="ECO:0000256" key="14">
    <source>
        <dbReference type="ARBA" id="ARBA00048294"/>
    </source>
</evidence>
<comment type="caution">
    <text evidence="19">The sequence shown here is derived from an EMBL/GenBank/DDBJ whole genome shotgun (WGS) entry which is preliminary data.</text>
</comment>
<evidence type="ECO:0000256" key="6">
    <source>
        <dbReference type="ARBA" id="ARBA00022692"/>
    </source>
</evidence>
<keyword evidence="13 17" id="KW-0472">Membrane</keyword>
<evidence type="ECO:0000256" key="17">
    <source>
        <dbReference type="SAM" id="Phobius"/>
    </source>
</evidence>
<feature type="transmembrane region" description="Helical" evidence="17">
    <location>
        <begin position="129"/>
        <end position="149"/>
    </location>
</feature>
<keyword evidence="5 16" id="KW-0349">Heme</keyword>
<feature type="domain" description="NarG-like" evidence="18">
    <location>
        <begin position="5"/>
        <end position="226"/>
    </location>
</feature>
<dbReference type="Proteomes" id="UP000054363">
    <property type="component" value="Unassembled WGS sequence"/>
</dbReference>
<dbReference type="NCBIfam" id="TIGR00351">
    <property type="entry name" value="narI"/>
    <property type="match status" value="1"/>
</dbReference>
<dbReference type="GO" id="GO:0046872">
    <property type="term" value="F:metal ion binding"/>
    <property type="evidence" value="ECO:0007669"/>
    <property type="project" value="UniProtKB-KW"/>
</dbReference>
<keyword evidence="4" id="KW-1003">Cell membrane</keyword>
<evidence type="ECO:0000259" key="18">
    <source>
        <dbReference type="Pfam" id="PF02665"/>
    </source>
</evidence>
<organism evidence="19 20">
    <name type="scientific">Pseudidiomarina salinarum</name>
    <dbReference type="NCBI Taxonomy" id="435908"/>
    <lineage>
        <taxon>Bacteria</taxon>
        <taxon>Pseudomonadati</taxon>
        <taxon>Pseudomonadota</taxon>
        <taxon>Gammaproteobacteria</taxon>
        <taxon>Alteromonadales</taxon>
        <taxon>Idiomarinaceae</taxon>
        <taxon>Pseudidiomarina</taxon>
    </lineage>
</organism>
<dbReference type="GO" id="GO:0005886">
    <property type="term" value="C:plasma membrane"/>
    <property type="evidence" value="ECO:0007669"/>
    <property type="project" value="UniProtKB-SubCell"/>
</dbReference>
<feature type="binding site" description="axial binding residue" evidence="16">
    <location>
        <position position="66"/>
    </location>
    <ligand>
        <name>heme b</name>
        <dbReference type="ChEBI" id="CHEBI:60344"/>
        <label>2</label>
    </ligand>
    <ligandPart>
        <name>Fe</name>
        <dbReference type="ChEBI" id="CHEBI:18248"/>
    </ligandPart>
</feature>
<evidence type="ECO:0000256" key="5">
    <source>
        <dbReference type="ARBA" id="ARBA00022617"/>
    </source>
</evidence>
<dbReference type="GO" id="GO:0042128">
    <property type="term" value="P:nitrate assimilation"/>
    <property type="evidence" value="ECO:0007669"/>
    <property type="project" value="UniProtKB-KW"/>
</dbReference>
<dbReference type="RefSeq" id="WP_034776107.1">
    <property type="nucleotide sequence ID" value="NZ_JPER01000004.1"/>
</dbReference>